<dbReference type="NCBIfam" id="TIGR01549">
    <property type="entry name" value="HAD-SF-IA-v1"/>
    <property type="match status" value="1"/>
</dbReference>
<dbReference type="InterPro" id="IPR023214">
    <property type="entry name" value="HAD_sf"/>
</dbReference>
<dbReference type="InterPro" id="IPR041492">
    <property type="entry name" value="HAD_2"/>
</dbReference>
<dbReference type="SFLD" id="SFLDG01129">
    <property type="entry name" value="C1.5:_HAD__Beta-PGM__Phosphata"/>
    <property type="match status" value="1"/>
</dbReference>
<gene>
    <name evidence="1" type="ORF">BBC27_11575</name>
</gene>
<dbReference type="InterPro" id="IPR006439">
    <property type="entry name" value="HAD-SF_hydro_IA"/>
</dbReference>
<evidence type="ECO:0000313" key="2">
    <source>
        <dbReference type="Proteomes" id="UP000093129"/>
    </source>
</evidence>
<dbReference type="PANTHER" id="PTHR43434">
    <property type="entry name" value="PHOSPHOGLYCOLATE PHOSPHATASE"/>
    <property type="match status" value="1"/>
</dbReference>
<dbReference type="GO" id="GO:0006281">
    <property type="term" value="P:DNA repair"/>
    <property type="evidence" value="ECO:0007669"/>
    <property type="project" value="TreeGrafter"/>
</dbReference>
<dbReference type="EMBL" id="MASQ01000088">
    <property type="protein sequence ID" value="OCB02761.1"/>
    <property type="molecule type" value="Genomic_DNA"/>
</dbReference>
<name>A0A1B9BYH0_9PROT</name>
<dbReference type="InterPro" id="IPR050155">
    <property type="entry name" value="HAD-like_hydrolase_sf"/>
</dbReference>
<dbReference type="InterPro" id="IPR023198">
    <property type="entry name" value="PGP-like_dom2"/>
</dbReference>
<sequence length="227" mass="24356">MILPPDDCRLIIFDWDGTLMDSISVICGCLTHAFAYAGLADRGEQQYQEIIGLGLEDALAVLAPDADKPTRERILEGYRECFVGTPAREMPLFPGVEDTVVQLADAGYQIAVATGKARRGLDRVLGEHPRLAACISASRCADESRSKPDPRMLYELLKHYDLPPTAAIMVGDTVHDMVMAVAAGVLPVGVLCGVHSAERLDASGAAACFADPTVLAGWLIRTRAATF</sequence>
<dbReference type="SFLD" id="SFLDS00003">
    <property type="entry name" value="Haloacid_Dehalogenase"/>
    <property type="match status" value="1"/>
</dbReference>
<keyword evidence="1" id="KW-0378">Hydrolase</keyword>
<comment type="caution">
    <text evidence="1">The sequence shown here is derived from an EMBL/GenBank/DDBJ whole genome shotgun (WGS) entry which is preliminary data.</text>
</comment>
<dbReference type="GO" id="GO:0008967">
    <property type="term" value="F:phosphoglycolate phosphatase activity"/>
    <property type="evidence" value="ECO:0007669"/>
    <property type="project" value="TreeGrafter"/>
</dbReference>
<dbReference type="SUPFAM" id="SSF56784">
    <property type="entry name" value="HAD-like"/>
    <property type="match status" value="1"/>
</dbReference>
<proteinExistence type="predicted"/>
<protein>
    <submittedName>
        <fullName evidence="1">HAD family hydrolase</fullName>
    </submittedName>
</protein>
<dbReference type="AlphaFoldDB" id="A0A1B9BYH0"/>
<accession>A0A1B9BYH0</accession>
<dbReference type="Gene3D" id="3.40.50.1000">
    <property type="entry name" value="HAD superfamily/HAD-like"/>
    <property type="match status" value="1"/>
</dbReference>
<dbReference type="RefSeq" id="WP_065413384.1">
    <property type="nucleotide sequence ID" value="NZ_MASQ01000088.1"/>
</dbReference>
<dbReference type="Pfam" id="PF13419">
    <property type="entry name" value="HAD_2"/>
    <property type="match status" value="1"/>
</dbReference>
<dbReference type="PANTHER" id="PTHR43434:SF24">
    <property type="entry name" value="HYDROLASE-RELATED"/>
    <property type="match status" value="1"/>
</dbReference>
<dbReference type="GO" id="GO:0005829">
    <property type="term" value="C:cytosol"/>
    <property type="evidence" value="ECO:0007669"/>
    <property type="project" value="TreeGrafter"/>
</dbReference>
<organism evidence="1 2">
    <name type="scientific">Acidithiobacillus ferrivorans</name>
    <dbReference type="NCBI Taxonomy" id="160808"/>
    <lineage>
        <taxon>Bacteria</taxon>
        <taxon>Pseudomonadati</taxon>
        <taxon>Pseudomonadota</taxon>
        <taxon>Acidithiobacillia</taxon>
        <taxon>Acidithiobacillales</taxon>
        <taxon>Acidithiobacillaceae</taxon>
        <taxon>Acidithiobacillus</taxon>
    </lineage>
</organism>
<dbReference type="Proteomes" id="UP000093129">
    <property type="component" value="Unassembled WGS sequence"/>
</dbReference>
<dbReference type="InterPro" id="IPR036412">
    <property type="entry name" value="HAD-like_sf"/>
</dbReference>
<evidence type="ECO:0000313" key="1">
    <source>
        <dbReference type="EMBL" id="OCB02761.1"/>
    </source>
</evidence>
<dbReference type="Gene3D" id="1.10.150.240">
    <property type="entry name" value="Putative phosphatase, domain 2"/>
    <property type="match status" value="1"/>
</dbReference>
<reference evidence="1 2" key="1">
    <citation type="submission" date="2016-07" db="EMBL/GenBank/DDBJ databases">
        <title>Draft genome of a psychrotolerant acidophile Acidithiobacillus ferrivorans strain YL15.</title>
        <authorList>
            <person name="Peng T."/>
            <person name="Ma L."/>
            <person name="Nan M."/>
            <person name="An N."/>
            <person name="Wang M."/>
            <person name="Qiu G."/>
            <person name="Zeng W."/>
        </authorList>
    </citation>
    <scope>NUCLEOTIDE SEQUENCE [LARGE SCALE GENOMIC DNA]</scope>
    <source>
        <strain evidence="1 2">YL15</strain>
    </source>
</reference>